<evidence type="ECO:0000313" key="3">
    <source>
        <dbReference type="EMBL" id="RED16543.1"/>
    </source>
</evidence>
<feature type="signal peptide" evidence="1">
    <location>
        <begin position="1"/>
        <end position="20"/>
    </location>
</feature>
<protein>
    <submittedName>
        <fullName evidence="3">Putative autotransporter adhesin-like protein</fullName>
    </submittedName>
</protein>
<keyword evidence="4" id="KW-1185">Reference proteome</keyword>
<dbReference type="Gene3D" id="2.160.20.120">
    <property type="match status" value="1"/>
</dbReference>
<sequence>MIARAVMAVAALSLAIPVAAERRGYSVTGFTRIQVHGPFVVRLTTGSGSTAYAEGDHRAINEISVQVMGNTLRVRRNLSTNWGGYPGERETQSAILYLTTHELEQATVIGTGDLEIDRMEGGRLLASLGGNGRLAIGEIEADHVALAVTGAGVMEVGGHAETGRVTVEGPGTVSASGLVIENLTVNLNGPGSIEVAAERQAEVTSVGNGVVTVLGDAACTDRSIGSGNVSCGGFLNRR</sequence>
<comment type="caution">
    <text evidence="3">The sequence shown here is derived from an EMBL/GenBank/DDBJ whole genome shotgun (WGS) entry which is preliminary data.</text>
</comment>
<feature type="chain" id="PRO_5017733911" evidence="1">
    <location>
        <begin position="21"/>
        <end position="238"/>
    </location>
</feature>
<gene>
    <name evidence="3" type="ORF">DFR46_1567</name>
</gene>
<dbReference type="EMBL" id="QRDP01000004">
    <property type="protein sequence ID" value="RED16543.1"/>
    <property type="molecule type" value="Genomic_DNA"/>
</dbReference>
<organism evidence="3 4">
    <name type="scientific">Parasphingopyxis lamellibrachiae</name>
    <dbReference type="NCBI Taxonomy" id="680125"/>
    <lineage>
        <taxon>Bacteria</taxon>
        <taxon>Pseudomonadati</taxon>
        <taxon>Pseudomonadota</taxon>
        <taxon>Alphaproteobacteria</taxon>
        <taxon>Sphingomonadales</taxon>
        <taxon>Sphingomonadaceae</taxon>
        <taxon>Parasphingopyxis</taxon>
    </lineage>
</organism>
<evidence type="ECO:0000259" key="2">
    <source>
        <dbReference type="Pfam" id="PF10988"/>
    </source>
</evidence>
<accession>A0A3D9FFM7</accession>
<dbReference type="Pfam" id="PF10988">
    <property type="entry name" value="DUF2807"/>
    <property type="match status" value="1"/>
</dbReference>
<proteinExistence type="predicted"/>
<feature type="domain" description="Putative auto-transporter adhesin head GIN" evidence="2">
    <location>
        <begin position="30"/>
        <end position="217"/>
    </location>
</feature>
<dbReference type="AlphaFoldDB" id="A0A3D9FFM7"/>
<dbReference type="RefSeq" id="WP_162843425.1">
    <property type="nucleotide sequence ID" value="NZ_QRDP01000004.1"/>
</dbReference>
<reference evidence="3 4" key="1">
    <citation type="submission" date="2018-07" db="EMBL/GenBank/DDBJ databases">
        <title>Genomic Encyclopedia of Type Strains, Phase IV (KMG-IV): sequencing the most valuable type-strain genomes for metagenomic binning, comparative biology and taxonomic classification.</title>
        <authorList>
            <person name="Goeker M."/>
        </authorList>
    </citation>
    <scope>NUCLEOTIDE SEQUENCE [LARGE SCALE GENOMIC DNA]</scope>
    <source>
        <strain evidence="3 4">DSM 26725</strain>
    </source>
</reference>
<dbReference type="InterPro" id="IPR021255">
    <property type="entry name" value="DUF2807"/>
</dbReference>
<evidence type="ECO:0000313" key="4">
    <source>
        <dbReference type="Proteomes" id="UP000256310"/>
    </source>
</evidence>
<name>A0A3D9FFM7_9SPHN</name>
<evidence type="ECO:0000256" key="1">
    <source>
        <dbReference type="SAM" id="SignalP"/>
    </source>
</evidence>
<keyword evidence="1" id="KW-0732">Signal</keyword>
<dbReference type="Proteomes" id="UP000256310">
    <property type="component" value="Unassembled WGS sequence"/>
</dbReference>